<dbReference type="Proteomes" id="UP000708338">
    <property type="component" value="Unassembled WGS sequence"/>
</dbReference>
<evidence type="ECO:0000256" key="3">
    <source>
        <dbReference type="ARBA" id="ARBA00022801"/>
    </source>
</evidence>
<dbReference type="Gene3D" id="3.90.1720.10">
    <property type="entry name" value="endopeptidase domain like (from Nostoc punctiforme)"/>
    <property type="match status" value="1"/>
</dbReference>
<dbReference type="GO" id="GO:0006508">
    <property type="term" value="P:proteolysis"/>
    <property type="evidence" value="ECO:0007669"/>
    <property type="project" value="UniProtKB-KW"/>
</dbReference>
<dbReference type="InterPro" id="IPR000064">
    <property type="entry name" value="NLP_P60_dom"/>
</dbReference>
<dbReference type="PANTHER" id="PTHR47359:SF3">
    <property type="entry name" value="NLP_P60 DOMAIN-CONTAINING PROTEIN-RELATED"/>
    <property type="match status" value="1"/>
</dbReference>
<evidence type="ECO:0000259" key="6">
    <source>
        <dbReference type="PROSITE" id="PS51935"/>
    </source>
</evidence>
<keyword evidence="2" id="KW-0645">Protease</keyword>
<protein>
    <recommendedName>
        <fullName evidence="6">NlpC/P60 domain-containing protein</fullName>
    </recommendedName>
</protein>
<dbReference type="PANTHER" id="PTHR47359">
    <property type="entry name" value="PEPTIDOGLYCAN DL-ENDOPEPTIDASE CWLO"/>
    <property type="match status" value="1"/>
</dbReference>
<comment type="similarity">
    <text evidence="1">Belongs to the peptidase C40 family.</text>
</comment>
<keyword evidence="5" id="KW-0732">Signal</keyword>
<dbReference type="SUPFAM" id="SSF54001">
    <property type="entry name" value="Cysteine proteinases"/>
    <property type="match status" value="1"/>
</dbReference>
<dbReference type="InterPro" id="IPR051794">
    <property type="entry name" value="PG_Endopeptidase_C40"/>
</dbReference>
<organism evidence="7 8">
    <name type="scientific">Enterocloster citroniae</name>
    <dbReference type="NCBI Taxonomy" id="358743"/>
    <lineage>
        <taxon>Bacteria</taxon>
        <taxon>Bacillati</taxon>
        <taxon>Bacillota</taxon>
        <taxon>Clostridia</taxon>
        <taxon>Lachnospirales</taxon>
        <taxon>Lachnospiraceae</taxon>
        <taxon>Enterocloster</taxon>
    </lineage>
</organism>
<evidence type="ECO:0000256" key="2">
    <source>
        <dbReference type="ARBA" id="ARBA00022670"/>
    </source>
</evidence>
<dbReference type="InterPro" id="IPR038765">
    <property type="entry name" value="Papain-like_cys_pep_sf"/>
</dbReference>
<proteinExistence type="inferred from homology"/>
<gene>
    <name evidence="7" type="ORF">GPL26_21140</name>
</gene>
<evidence type="ECO:0000313" key="7">
    <source>
        <dbReference type="EMBL" id="MBT9812128.1"/>
    </source>
</evidence>
<evidence type="ECO:0000256" key="1">
    <source>
        <dbReference type="ARBA" id="ARBA00007074"/>
    </source>
</evidence>
<accession>A0AA41K7K3</accession>
<sequence length="186" mass="20296">METLMRRMKLTAAFTVLFLAASNPYTVKADTIIVEKPSIVMDETEKTEEPAIDIDQPSTQEIQEDIVEIPQVSTGEQVVAYASQFVGNPYVYGGTSLTNGADCSGFVMRVYEQFGVSLPRTSRAQGRVGMDVGGLEHAQPGDIVSYRGHIGIYKGQNQLVHASNAREGITISPANYKPILSVRRVV</sequence>
<keyword evidence="3" id="KW-0378">Hydrolase</keyword>
<keyword evidence="4" id="KW-0788">Thiol protease</keyword>
<dbReference type="PROSITE" id="PS51935">
    <property type="entry name" value="NLPC_P60"/>
    <property type="match status" value="1"/>
</dbReference>
<evidence type="ECO:0000256" key="5">
    <source>
        <dbReference type="SAM" id="SignalP"/>
    </source>
</evidence>
<evidence type="ECO:0000256" key="4">
    <source>
        <dbReference type="ARBA" id="ARBA00022807"/>
    </source>
</evidence>
<reference evidence="7" key="1">
    <citation type="journal article" date="2021" name="Gut Microbes">
        <title>A synthetic consortium of 100 gut commensals modulates the composition and function in a colon model of the microbiome of elderly subjects.</title>
        <authorList>
            <person name="Perez M."/>
            <person name="Ntemiri A."/>
            <person name="Tan H."/>
            <person name="Harris H.M.B."/>
            <person name="Roager H.M."/>
            <person name="Ribiere C."/>
            <person name="O'Toole P.W."/>
        </authorList>
    </citation>
    <scope>NUCLEOTIDE SEQUENCE</scope>
    <source>
        <strain evidence="7">MCC335</strain>
    </source>
</reference>
<name>A0AA41K7K3_9FIRM</name>
<dbReference type="GO" id="GO:0008234">
    <property type="term" value="F:cysteine-type peptidase activity"/>
    <property type="evidence" value="ECO:0007669"/>
    <property type="project" value="UniProtKB-KW"/>
</dbReference>
<comment type="caution">
    <text evidence="7">The sequence shown here is derived from an EMBL/GenBank/DDBJ whole genome shotgun (WGS) entry which is preliminary data.</text>
</comment>
<dbReference type="Pfam" id="PF00877">
    <property type="entry name" value="NLPC_P60"/>
    <property type="match status" value="1"/>
</dbReference>
<dbReference type="EMBL" id="WQPS01000043">
    <property type="protein sequence ID" value="MBT9812128.1"/>
    <property type="molecule type" value="Genomic_DNA"/>
</dbReference>
<feature type="chain" id="PRO_5041357101" description="NlpC/P60 domain-containing protein" evidence="5">
    <location>
        <begin position="30"/>
        <end position="186"/>
    </location>
</feature>
<feature type="signal peptide" evidence="5">
    <location>
        <begin position="1"/>
        <end position="29"/>
    </location>
</feature>
<dbReference type="AlphaFoldDB" id="A0AA41K7K3"/>
<feature type="domain" description="NlpC/P60" evidence="6">
    <location>
        <begin position="72"/>
        <end position="186"/>
    </location>
</feature>
<evidence type="ECO:0000313" key="8">
    <source>
        <dbReference type="Proteomes" id="UP000708338"/>
    </source>
</evidence>